<feature type="region of interest" description="Disordered" evidence="4">
    <location>
        <begin position="115"/>
        <end position="134"/>
    </location>
</feature>
<dbReference type="InterPro" id="IPR012263">
    <property type="entry name" value="M_m6A_EcoRV"/>
</dbReference>
<dbReference type="GO" id="GO:0009307">
    <property type="term" value="P:DNA restriction-modification system"/>
    <property type="evidence" value="ECO:0007669"/>
    <property type="project" value="InterPro"/>
</dbReference>
<gene>
    <name evidence="5" type="ORF">LCGC14_0777890</name>
</gene>
<name>A0A0F9QG93_9ZZZZ</name>
<evidence type="ECO:0000256" key="4">
    <source>
        <dbReference type="SAM" id="MobiDB-lite"/>
    </source>
</evidence>
<keyword evidence="2" id="KW-0808">Transferase</keyword>
<dbReference type="Gene3D" id="3.40.50.150">
    <property type="entry name" value="Vaccinia Virus protein VP39"/>
    <property type="match status" value="2"/>
</dbReference>
<dbReference type="GO" id="GO:0043565">
    <property type="term" value="F:sequence-specific DNA binding"/>
    <property type="evidence" value="ECO:0007669"/>
    <property type="project" value="TreeGrafter"/>
</dbReference>
<comment type="caution">
    <text evidence="5">The sequence shown here is derived from an EMBL/GenBank/DDBJ whole genome shotgun (WGS) entry which is preliminary data.</text>
</comment>
<dbReference type="AlphaFoldDB" id="A0A0F9QG93"/>
<dbReference type="InterPro" id="IPR012327">
    <property type="entry name" value="MeTrfase_D12"/>
</dbReference>
<dbReference type="GO" id="GO:0032259">
    <property type="term" value="P:methylation"/>
    <property type="evidence" value="ECO:0007669"/>
    <property type="project" value="UniProtKB-KW"/>
</dbReference>
<reference evidence="5" key="1">
    <citation type="journal article" date="2015" name="Nature">
        <title>Complex archaea that bridge the gap between prokaryotes and eukaryotes.</title>
        <authorList>
            <person name="Spang A."/>
            <person name="Saw J.H."/>
            <person name="Jorgensen S.L."/>
            <person name="Zaremba-Niedzwiedzka K."/>
            <person name="Martijn J."/>
            <person name="Lind A.E."/>
            <person name="van Eijk R."/>
            <person name="Schleper C."/>
            <person name="Guy L."/>
            <person name="Ettema T.J."/>
        </authorList>
    </citation>
    <scope>NUCLEOTIDE SEQUENCE</scope>
</reference>
<dbReference type="SUPFAM" id="SSF53335">
    <property type="entry name" value="S-adenosyl-L-methionine-dependent methyltransferases"/>
    <property type="match status" value="1"/>
</dbReference>
<evidence type="ECO:0000256" key="1">
    <source>
        <dbReference type="ARBA" id="ARBA00022603"/>
    </source>
</evidence>
<accession>A0A0F9QG93</accession>
<proteinExistence type="predicted"/>
<dbReference type="EMBL" id="LAZR01001994">
    <property type="protein sequence ID" value="KKN36012.1"/>
    <property type="molecule type" value="Genomic_DNA"/>
</dbReference>
<dbReference type="Pfam" id="PF02086">
    <property type="entry name" value="MethyltransfD12"/>
    <property type="match status" value="2"/>
</dbReference>
<keyword evidence="3" id="KW-0949">S-adenosyl-L-methionine</keyword>
<keyword evidence="1" id="KW-0489">Methyltransferase</keyword>
<dbReference type="GO" id="GO:0009007">
    <property type="term" value="F:site-specific DNA-methyltransferase (adenine-specific) activity"/>
    <property type="evidence" value="ECO:0007669"/>
    <property type="project" value="UniProtKB-EC"/>
</dbReference>
<evidence type="ECO:0000256" key="3">
    <source>
        <dbReference type="ARBA" id="ARBA00022691"/>
    </source>
</evidence>
<evidence type="ECO:0000256" key="2">
    <source>
        <dbReference type="ARBA" id="ARBA00022679"/>
    </source>
</evidence>
<dbReference type="GO" id="GO:1904047">
    <property type="term" value="F:S-adenosyl-L-methionine binding"/>
    <property type="evidence" value="ECO:0007669"/>
    <property type="project" value="TreeGrafter"/>
</dbReference>
<dbReference type="GO" id="GO:0006298">
    <property type="term" value="P:mismatch repair"/>
    <property type="evidence" value="ECO:0007669"/>
    <property type="project" value="TreeGrafter"/>
</dbReference>
<dbReference type="PANTHER" id="PTHR30481:SF4">
    <property type="entry name" value="SITE-SPECIFIC DNA-METHYLTRANSFERASE (ADENINE-SPECIFIC)"/>
    <property type="match status" value="1"/>
</dbReference>
<dbReference type="InterPro" id="IPR029063">
    <property type="entry name" value="SAM-dependent_MTases_sf"/>
</dbReference>
<evidence type="ECO:0000313" key="5">
    <source>
        <dbReference type="EMBL" id="KKN36012.1"/>
    </source>
</evidence>
<sequence>MRYHGGKWRIAPWIISHFPEHKVYVEPYGGAAGVLLRKPRSFGEVYNDLDGDVVNFFRVLRTPAQRERLIEAVRYTPYARSEFKEAYEPADDPVERARRLLIRAEMGFGSAGASKGTTGFRCQSHQHLDRDHPGRSVQMAWADKGNVLKKVAARFQGVMIENRPAMEVISYWDREEALFYIDPPYLPGVRDSKTRSVYRHEMTEDQHTDMLQAIRAIKGMVILSGYSSDLYNSILSNWYTQSKKVRAAGNRGTVMRTERLWMNTAVVDRLNRRDPLFNG</sequence>
<dbReference type="PRINTS" id="PR00505">
    <property type="entry name" value="D12N6MTFRASE"/>
</dbReference>
<dbReference type="PANTHER" id="PTHR30481">
    <property type="entry name" value="DNA ADENINE METHYLASE"/>
    <property type="match status" value="1"/>
</dbReference>
<organism evidence="5">
    <name type="scientific">marine sediment metagenome</name>
    <dbReference type="NCBI Taxonomy" id="412755"/>
    <lineage>
        <taxon>unclassified sequences</taxon>
        <taxon>metagenomes</taxon>
        <taxon>ecological metagenomes</taxon>
    </lineage>
</organism>
<feature type="compositionally biased region" description="Polar residues" evidence="4">
    <location>
        <begin position="115"/>
        <end position="125"/>
    </location>
</feature>
<dbReference type="PIRSF" id="PIRSF000398">
    <property type="entry name" value="M_m6A_EcoRV"/>
    <property type="match status" value="1"/>
</dbReference>
<protein>
    <submittedName>
        <fullName evidence="5">Uncharacterized protein</fullName>
    </submittedName>
</protein>